<name>A0A3G5ABX9_9VIRU</name>
<protein>
    <submittedName>
        <fullName evidence="1">Uncharacterized protein</fullName>
    </submittedName>
</protein>
<organism evidence="1">
    <name type="scientific">Hyperionvirus sp</name>
    <dbReference type="NCBI Taxonomy" id="2487770"/>
    <lineage>
        <taxon>Viruses</taxon>
        <taxon>Varidnaviria</taxon>
        <taxon>Bamfordvirae</taxon>
        <taxon>Nucleocytoviricota</taxon>
        <taxon>Megaviricetes</taxon>
        <taxon>Imitervirales</taxon>
        <taxon>Mimiviridae</taxon>
        <taxon>Klosneuvirinae</taxon>
    </lineage>
</organism>
<accession>A0A3G5ABX9</accession>
<evidence type="ECO:0000313" key="1">
    <source>
        <dbReference type="EMBL" id="AYV84726.1"/>
    </source>
</evidence>
<reference evidence="1" key="1">
    <citation type="submission" date="2018-10" db="EMBL/GenBank/DDBJ databases">
        <title>Hidden diversity of soil giant viruses.</title>
        <authorList>
            <person name="Schulz F."/>
            <person name="Alteio L."/>
            <person name="Goudeau D."/>
            <person name="Ryan E.M."/>
            <person name="Malmstrom R.R."/>
            <person name="Blanchard J."/>
            <person name="Woyke T."/>
        </authorList>
    </citation>
    <scope>NUCLEOTIDE SEQUENCE</scope>
    <source>
        <strain evidence="1">HYV1</strain>
    </source>
</reference>
<dbReference type="EMBL" id="MK072418">
    <property type="protein sequence ID" value="AYV84726.1"/>
    <property type="molecule type" value="Genomic_DNA"/>
</dbReference>
<sequence length="55" mass="6147">MVVVEFAEIKLALKAFTLAGGEIYATGNTAEVWGEEVFLNEIVFYVVVVKIWEPL</sequence>
<proteinExistence type="predicted"/>
<gene>
    <name evidence="1" type="ORF">Hyperionvirus36_3</name>
</gene>